<dbReference type="EMBL" id="CM056741">
    <property type="protein sequence ID" value="KAJ8685529.1"/>
    <property type="molecule type" value="Genomic_DNA"/>
</dbReference>
<evidence type="ECO:0000313" key="2">
    <source>
        <dbReference type="Proteomes" id="UP001239111"/>
    </source>
</evidence>
<name>A0ACC2PQD5_9HYME</name>
<dbReference type="Proteomes" id="UP001239111">
    <property type="component" value="Chromosome 1"/>
</dbReference>
<keyword evidence="2" id="KW-1185">Reference proteome</keyword>
<feature type="non-terminal residue" evidence="1">
    <location>
        <position position="237"/>
    </location>
</feature>
<accession>A0ACC2PQD5</accession>
<organism evidence="1 2">
    <name type="scientific">Eretmocerus hayati</name>
    <dbReference type="NCBI Taxonomy" id="131215"/>
    <lineage>
        <taxon>Eukaryota</taxon>
        <taxon>Metazoa</taxon>
        <taxon>Ecdysozoa</taxon>
        <taxon>Arthropoda</taxon>
        <taxon>Hexapoda</taxon>
        <taxon>Insecta</taxon>
        <taxon>Pterygota</taxon>
        <taxon>Neoptera</taxon>
        <taxon>Endopterygota</taxon>
        <taxon>Hymenoptera</taxon>
        <taxon>Apocrita</taxon>
        <taxon>Proctotrupomorpha</taxon>
        <taxon>Chalcidoidea</taxon>
        <taxon>Aphelinidae</taxon>
        <taxon>Aphelininae</taxon>
        <taxon>Eretmocerus</taxon>
    </lineage>
</organism>
<comment type="caution">
    <text evidence="1">The sequence shown here is derived from an EMBL/GenBank/DDBJ whole genome shotgun (WGS) entry which is preliminary data.</text>
</comment>
<evidence type="ECO:0000313" key="1">
    <source>
        <dbReference type="EMBL" id="KAJ8685529.1"/>
    </source>
</evidence>
<proteinExistence type="predicted"/>
<protein>
    <submittedName>
        <fullName evidence="1">Uncharacterized protein</fullName>
    </submittedName>
</protein>
<reference evidence="1" key="1">
    <citation type="submission" date="2023-04" db="EMBL/GenBank/DDBJ databases">
        <title>A chromosome-level genome assembly of the parasitoid wasp Eretmocerus hayati.</title>
        <authorList>
            <person name="Zhong Y."/>
            <person name="Liu S."/>
            <person name="Liu Y."/>
        </authorList>
    </citation>
    <scope>NUCLEOTIDE SEQUENCE</scope>
    <source>
        <strain evidence="1">ZJU_SS_LIU_2023</strain>
    </source>
</reference>
<gene>
    <name evidence="1" type="ORF">QAD02_021322</name>
</gene>
<sequence>MTVIVHLALVNPIGSSPVHSPINISLQNHNNYSFSYVRVRIGGVAIIDEIQLIRDPGRGWAWTRALLGVPASEVHLCGEEGALGLVEALCSTTGESVEVRKYKRLTDLEVENTALCSLSNIQAGDCIVCFSKTDIYTVSRNLEQQNIDVAVIYGSLPPGTKVAQAAKFNDVNNPCKVLVATDAIGMGLNLHIRRIIFFTLMKPTMNEKGERGMDLITISSALQIAGRAGRYGTQWER</sequence>